<dbReference type="Pfam" id="PF00650">
    <property type="entry name" value="CRAL_TRIO"/>
    <property type="match status" value="1"/>
</dbReference>
<dbReference type="KEGG" id="fas:105273534"/>
<protein>
    <submittedName>
        <fullName evidence="3">Clavesin-2</fullName>
    </submittedName>
</protein>
<dbReference type="InterPro" id="IPR036865">
    <property type="entry name" value="CRAL-TRIO_dom_sf"/>
</dbReference>
<keyword evidence="2" id="KW-1185">Reference proteome</keyword>
<reference evidence="3" key="1">
    <citation type="submission" date="2025-08" db="UniProtKB">
        <authorList>
            <consortium name="RefSeq"/>
        </authorList>
    </citation>
    <scope>IDENTIFICATION</scope>
    <source>
        <strain evidence="3">USDA-PBARC FA_bdor</strain>
        <tissue evidence="3">Whole organism</tissue>
    </source>
</reference>
<feature type="domain" description="CRAL/TRIO N-terminal" evidence="1">
    <location>
        <begin position="59"/>
        <end position="84"/>
    </location>
</feature>
<dbReference type="PANTHER" id="PTHR10174:SF208">
    <property type="entry name" value="CRAL-TRIO DOMAIN-CONTAINING PROTEIN DDB_G0278031"/>
    <property type="match status" value="1"/>
</dbReference>
<dbReference type="GeneID" id="105273534"/>
<dbReference type="AlphaFoldDB" id="A0A9R1TS20"/>
<dbReference type="GO" id="GO:1902936">
    <property type="term" value="F:phosphatidylinositol bisphosphate binding"/>
    <property type="evidence" value="ECO:0007669"/>
    <property type="project" value="TreeGrafter"/>
</dbReference>
<dbReference type="GO" id="GO:0016020">
    <property type="term" value="C:membrane"/>
    <property type="evidence" value="ECO:0007669"/>
    <property type="project" value="TreeGrafter"/>
</dbReference>
<dbReference type="Proteomes" id="UP000694866">
    <property type="component" value="Unplaced"/>
</dbReference>
<dbReference type="PANTHER" id="PTHR10174">
    <property type="entry name" value="ALPHA-TOCOPHEROL TRANSFER PROTEIN-RELATED"/>
    <property type="match status" value="1"/>
</dbReference>
<accession>A0A9R1TS20</accession>
<organism evidence="2 3">
    <name type="scientific">Fopius arisanus</name>
    <dbReference type="NCBI Taxonomy" id="64838"/>
    <lineage>
        <taxon>Eukaryota</taxon>
        <taxon>Metazoa</taxon>
        <taxon>Ecdysozoa</taxon>
        <taxon>Arthropoda</taxon>
        <taxon>Hexapoda</taxon>
        <taxon>Insecta</taxon>
        <taxon>Pterygota</taxon>
        <taxon>Neoptera</taxon>
        <taxon>Endopterygota</taxon>
        <taxon>Hymenoptera</taxon>
        <taxon>Apocrita</taxon>
        <taxon>Ichneumonoidea</taxon>
        <taxon>Braconidae</taxon>
        <taxon>Opiinae</taxon>
        <taxon>Fopius</taxon>
    </lineage>
</organism>
<dbReference type="RefSeq" id="XP_011314332.1">
    <property type="nucleotide sequence ID" value="XM_011316030.1"/>
</dbReference>
<evidence type="ECO:0000313" key="2">
    <source>
        <dbReference type="Proteomes" id="UP000694866"/>
    </source>
</evidence>
<evidence type="ECO:0000259" key="1">
    <source>
        <dbReference type="SMART" id="SM01100"/>
    </source>
</evidence>
<dbReference type="InterPro" id="IPR001251">
    <property type="entry name" value="CRAL-TRIO_dom"/>
</dbReference>
<dbReference type="SUPFAM" id="SSF52087">
    <property type="entry name" value="CRAL/TRIO domain"/>
    <property type="match status" value="1"/>
</dbReference>
<name>A0A9R1TS20_9HYME</name>
<sequence length="278" mass="31773">MGAIEWVTGADEYLCPLSEETQKLAKDELREDRNTRDQALEQMRNWIKLNPRIENSRLDAQFLLRFLRCKKFNVPMAQEATERYLLLRKVYHPAFNKLDITEANVSELLELGYLFAVPGRDSKGRRVIVARPGVFDPYKFTNVDMCKIHAITYEALMEDEESQVRGFVHFADGAGVSFPHLTLFTPREAVRIVKNGEVRLFNPLPMKEMIALWRKELLELTPRLLSHDKMSVRLHLYSEKAREGAVSALKQGFGCASVGSSDGTLHGITGSFRKLEVD</sequence>
<dbReference type="CDD" id="cd00170">
    <property type="entry name" value="SEC14"/>
    <property type="match status" value="1"/>
</dbReference>
<evidence type="ECO:0000313" key="3">
    <source>
        <dbReference type="RefSeq" id="XP_011314332.1"/>
    </source>
</evidence>
<dbReference type="InterPro" id="IPR036273">
    <property type="entry name" value="CRAL/TRIO_N_dom_sf"/>
</dbReference>
<dbReference type="Gene3D" id="1.10.8.20">
    <property type="entry name" value="N-terminal domain of phosphatidylinositol transfer protein sec14p"/>
    <property type="match status" value="1"/>
</dbReference>
<dbReference type="PRINTS" id="PR00180">
    <property type="entry name" value="CRETINALDHBP"/>
</dbReference>
<dbReference type="Gene3D" id="3.40.525.10">
    <property type="entry name" value="CRAL-TRIO lipid binding domain"/>
    <property type="match status" value="1"/>
</dbReference>
<proteinExistence type="predicted"/>
<dbReference type="SMART" id="SM01100">
    <property type="entry name" value="CRAL_TRIO_N"/>
    <property type="match status" value="1"/>
</dbReference>
<dbReference type="SUPFAM" id="SSF46938">
    <property type="entry name" value="CRAL/TRIO N-terminal domain"/>
    <property type="match status" value="1"/>
</dbReference>
<dbReference type="InterPro" id="IPR011074">
    <property type="entry name" value="CRAL/TRIO_N_dom"/>
</dbReference>
<dbReference type="OrthoDB" id="1434354at2759"/>
<gene>
    <name evidence="3" type="primary">LOC105273534</name>
</gene>